<dbReference type="InterPro" id="IPR051397">
    <property type="entry name" value="Zn-ADH-like_protein"/>
</dbReference>
<feature type="domain" description="Enoyl reductase (ER)" evidence="1">
    <location>
        <begin position="16"/>
        <end position="344"/>
    </location>
</feature>
<organism evidence="2 3">
    <name type="scientific">Rhynchospora pubera</name>
    <dbReference type="NCBI Taxonomy" id="906938"/>
    <lineage>
        <taxon>Eukaryota</taxon>
        <taxon>Viridiplantae</taxon>
        <taxon>Streptophyta</taxon>
        <taxon>Embryophyta</taxon>
        <taxon>Tracheophyta</taxon>
        <taxon>Spermatophyta</taxon>
        <taxon>Magnoliopsida</taxon>
        <taxon>Liliopsida</taxon>
        <taxon>Poales</taxon>
        <taxon>Cyperaceae</taxon>
        <taxon>Cyperoideae</taxon>
        <taxon>Rhynchosporeae</taxon>
        <taxon>Rhynchospora</taxon>
    </lineage>
</organism>
<protein>
    <submittedName>
        <fullName evidence="2">Quinone oxidoreductase</fullName>
    </submittedName>
</protein>
<dbReference type="SUPFAM" id="SSF51735">
    <property type="entry name" value="NAD(P)-binding Rossmann-fold domains"/>
    <property type="match status" value="1"/>
</dbReference>
<dbReference type="EMBL" id="JAMFTS010004700">
    <property type="protein sequence ID" value="KAJ4734635.1"/>
    <property type="molecule type" value="Genomic_DNA"/>
</dbReference>
<sequence length="348" mass="36145">MDERLQGRQAVVTAIGGPEVLEVQSFEVEPPGAGCVVVAVEAAAACYTDVLIRRGRYPANRRKPPFVIGYDVVGRVVAVGDGVRQWRAGDRVADLCVIGGAATHVTTRADRLVAVPDGVDAAEAESLVLSYLTAYQALLRHAHVTAGSRVLVIGASGAVGRAALDVGRVTGWDVTGVASSARSDVVTSLGAHAIAYDSPSYRAELAEAAGEGFDAVLDAAGTLPKRFLTGLLRPGGHLAVVGFAGAVGPAGGGSSLGTLVTQVRAVVGSRLAGLLSRSRSASFYLITADRAQHPDHYREDLGQLLAWLADGRLEPHVDERFGLDDVVDAHRRLEAGGVHGRISLVVEG</sequence>
<evidence type="ECO:0000313" key="3">
    <source>
        <dbReference type="Proteomes" id="UP001140206"/>
    </source>
</evidence>
<dbReference type="Gene3D" id="3.40.50.720">
    <property type="entry name" value="NAD(P)-binding Rossmann-like Domain"/>
    <property type="match status" value="1"/>
</dbReference>
<comment type="caution">
    <text evidence="2">The sequence shown here is derived from an EMBL/GenBank/DDBJ whole genome shotgun (WGS) entry which is preliminary data.</text>
</comment>
<dbReference type="GO" id="GO:0016491">
    <property type="term" value="F:oxidoreductase activity"/>
    <property type="evidence" value="ECO:0007669"/>
    <property type="project" value="InterPro"/>
</dbReference>
<dbReference type="SUPFAM" id="SSF50129">
    <property type="entry name" value="GroES-like"/>
    <property type="match status" value="1"/>
</dbReference>
<dbReference type="Pfam" id="PF13602">
    <property type="entry name" value="ADH_zinc_N_2"/>
    <property type="match status" value="1"/>
</dbReference>
<name>A0AAV8AV88_9POAL</name>
<dbReference type="InterPro" id="IPR011032">
    <property type="entry name" value="GroES-like_sf"/>
</dbReference>
<dbReference type="Pfam" id="PF08240">
    <property type="entry name" value="ADH_N"/>
    <property type="match status" value="1"/>
</dbReference>
<evidence type="ECO:0000313" key="2">
    <source>
        <dbReference type="EMBL" id="KAJ4734635.1"/>
    </source>
</evidence>
<dbReference type="Proteomes" id="UP001140206">
    <property type="component" value="Unassembled WGS sequence"/>
</dbReference>
<dbReference type="AlphaFoldDB" id="A0AAV8AV88"/>
<proteinExistence type="predicted"/>
<evidence type="ECO:0000259" key="1">
    <source>
        <dbReference type="SMART" id="SM00829"/>
    </source>
</evidence>
<dbReference type="InterPro" id="IPR020843">
    <property type="entry name" value="ER"/>
</dbReference>
<keyword evidence="3" id="KW-1185">Reference proteome</keyword>
<reference evidence="2" key="1">
    <citation type="submission" date="2022-08" db="EMBL/GenBank/DDBJ databases">
        <authorList>
            <person name="Marques A."/>
        </authorList>
    </citation>
    <scope>NUCLEOTIDE SEQUENCE</scope>
    <source>
        <strain evidence="2">RhyPub2mFocal</strain>
        <tissue evidence="2">Leaves</tissue>
    </source>
</reference>
<dbReference type="Gene3D" id="3.90.180.10">
    <property type="entry name" value="Medium-chain alcohol dehydrogenases, catalytic domain"/>
    <property type="match status" value="1"/>
</dbReference>
<gene>
    <name evidence="2" type="ORF">LUZ62_013461</name>
</gene>
<accession>A0AAV8AV88</accession>
<dbReference type="SMART" id="SM00829">
    <property type="entry name" value="PKS_ER"/>
    <property type="match status" value="1"/>
</dbReference>
<dbReference type="InterPro" id="IPR013154">
    <property type="entry name" value="ADH-like_N"/>
</dbReference>
<dbReference type="PANTHER" id="PTHR43677">
    <property type="entry name" value="SHORT-CHAIN DEHYDROGENASE/REDUCTASE"/>
    <property type="match status" value="1"/>
</dbReference>
<dbReference type="PANTHER" id="PTHR43677:SF4">
    <property type="entry name" value="QUINONE OXIDOREDUCTASE-LIKE PROTEIN 2"/>
    <property type="match status" value="1"/>
</dbReference>
<dbReference type="InterPro" id="IPR036291">
    <property type="entry name" value="NAD(P)-bd_dom_sf"/>
</dbReference>